<name>A0A8S0Z5L5_ARCPL</name>
<evidence type="ECO:0000313" key="3">
    <source>
        <dbReference type="EMBL" id="CAB3228197.1"/>
    </source>
</evidence>
<proteinExistence type="predicted"/>
<accession>A0A8S0Z5L5</accession>
<reference evidence="3 4" key="1">
    <citation type="submission" date="2020-04" db="EMBL/GenBank/DDBJ databases">
        <authorList>
            <person name="Wallbank WR R."/>
            <person name="Pardo Diaz C."/>
            <person name="Kozak K."/>
            <person name="Martin S."/>
            <person name="Jiggins C."/>
            <person name="Moest M."/>
            <person name="Warren A I."/>
            <person name="Byers J.R.P. K."/>
            <person name="Montejo-Kovacevich G."/>
            <person name="Yen C E."/>
        </authorList>
    </citation>
    <scope>NUCLEOTIDE SEQUENCE [LARGE SCALE GENOMIC DNA]</scope>
</reference>
<comment type="caution">
    <text evidence="3">The sequence shown here is derived from an EMBL/GenBank/DDBJ whole genome shotgun (WGS) entry which is preliminary data.</text>
</comment>
<feature type="region of interest" description="Disordered" evidence="1">
    <location>
        <begin position="298"/>
        <end position="340"/>
    </location>
</feature>
<evidence type="ECO:0000313" key="4">
    <source>
        <dbReference type="Proteomes" id="UP000494256"/>
    </source>
</evidence>
<dbReference type="OrthoDB" id="2354286at2759"/>
<dbReference type="InterPro" id="IPR005135">
    <property type="entry name" value="Endo/exonuclease/phosphatase"/>
</dbReference>
<evidence type="ECO:0000259" key="2">
    <source>
        <dbReference type="PROSITE" id="PS50878"/>
    </source>
</evidence>
<feature type="compositionally biased region" description="Basic residues" evidence="1">
    <location>
        <begin position="323"/>
        <end position="337"/>
    </location>
</feature>
<dbReference type="InterPro" id="IPR043128">
    <property type="entry name" value="Rev_trsase/Diguanyl_cyclase"/>
</dbReference>
<dbReference type="SUPFAM" id="SSF56219">
    <property type="entry name" value="DNase I-like"/>
    <property type="match status" value="1"/>
</dbReference>
<dbReference type="InterPro" id="IPR043502">
    <property type="entry name" value="DNA/RNA_pol_sf"/>
</dbReference>
<evidence type="ECO:0000256" key="1">
    <source>
        <dbReference type="SAM" id="MobiDB-lite"/>
    </source>
</evidence>
<dbReference type="GO" id="GO:0071897">
    <property type="term" value="P:DNA biosynthetic process"/>
    <property type="evidence" value="ECO:0007669"/>
    <property type="project" value="UniProtKB-ARBA"/>
</dbReference>
<dbReference type="Proteomes" id="UP000494256">
    <property type="component" value="Unassembled WGS sequence"/>
</dbReference>
<dbReference type="PANTHER" id="PTHR47027:SF20">
    <property type="entry name" value="REVERSE TRANSCRIPTASE-LIKE PROTEIN WITH RNA-DIRECTED DNA POLYMERASE DOMAIN"/>
    <property type="match status" value="1"/>
</dbReference>
<gene>
    <name evidence="3" type="ORF">APLA_LOCUS3424</name>
</gene>
<dbReference type="EMBL" id="CADEBD010000282">
    <property type="protein sequence ID" value="CAB3228197.1"/>
    <property type="molecule type" value="Genomic_DNA"/>
</dbReference>
<dbReference type="Pfam" id="PF00078">
    <property type="entry name" value="RVT_1"/>
    <property type="match status" value="1"/>
</dbReference>
<dbReference type="InterPro" id="IPR000477">
    <property type="entry name" value="RT_dom"/>
</dbReference>
<dbReference type="SUPFAM" id="SSF56672">
    <property type="entry name" value="DNA/RNA polymerases"/>
    <property type="match status" value="1"/>
</dbReference>
<dbReference type="AlphaFoldDB" id="A0A8S0Z5L5"/>
<organism evidence="3 4">
    <name type="scientific">Arctia plantaginis</name>
    <name type="common">Wood tiger moth</name>
    <name type="synonym">Phalaena plantaginis</name>
    <dbReference type="NCBI Taxonomy" id="874455"/>
    <lineage>
        <taxon>Eukaryota</taxon>
        <taxon>Metazoa</taxon>
        <taxon>Ecdysozoa</taxon>
        <taxon>Arthropoda</taxon>
        <taxon>Hexapoda</taxon>
        <taxon>Insecta</taxon>
        <taxon>Pterygota</taxon>
        <taxon>Neoptera</taxon>
        <taxon>Endopterygota</taxon>
        <taxon>Lepidoptera</taxon>
        <taxon>Glossata</taxon>
        <taxon>Ditrysia</taxon>
        <taxon>Noctuoidea</taxon>
        <taxon>Erebidae</taxon>
        <taxon>Arctiinae</taxon>
        <taxon>Arctia</taxon>
    </lineage>
</organism>
<dbReference type="InterPro" id="IPR036691">
    <property type="entry name" value="Endo/exonu/phosph_ase_sf"/>
</dbReference>
<dbReference type="Gene3D" id="3.60.10.10">
    <property type="entry name" value="Endonuclease/exonuclease/phosphatase"/>
    <property type="match status" value="1"/>
</dbReference>
<dbReference type="Pfam" id="PF14529">
    <property type="entry name" value="Exo_endo_phos_2"/>
    <property type="match status" value="1"/>
</dbReference>
<protein>
    <recommendedName>
        <fullName evidence="2">Reverse transcriptase domain-containing protein</fullName>
    </recommendedName>
</protein>
<dbReference type="PROSITE" id="PS50878">
    <property type="entry name" value="RT_POL"/>
    <property type="match status" value="1"/>
</dbReference>
<dbReference type="GO" id="GO:0003824">
    <property type="term" value="F:catalytic activity"/>
    <property type="evidence" value="ECO:0007669"/>
    <property type="project" value="InterPro"/>
</dbReference>
<dbReference type="Gene3D" id="3.30.70.270">
    <property type="match status" value="1"/>
</dbReference>
<sequence length="913" mass="106633">MRRLGEGVEDYGKYILHYKGETPGLYGVGFLIKQELMRNVVEIKGISEKIAVLNIKLPLHHEKDTNWSIIQVYSPTEPKNKQGIAKIELFYKDLQTTIQNSCKNIIIMGDFNGQVGVCNPGEDYTIGKYGYGKRSKNGERLVTLALENKLKILNTFYNKKISRKWTWISPNGSYKNEVDYILSNNFRVFKNISIINQLNFNSDHRMVRATIRGTRIKRNRRLQNKVNSLICLGNNDKLLSCLKTRVNSIEQCISIQDKYDSLLNILKSETTKINNEAKKKLLSSKSKQLLEQRKELIKKGKEGKKNRQKIASLSKEINESIRRDHKTRRQNTLKKHIERSGGTKKAFKELNYKKDWMLHLKNKDKDYTSKRQEILRIATEFYRELYTEKQPEDKEKLDTWLNPAPVPFILTEETIKAINSQKTDKAPGSDQITNELLKTTASVIAPILTNLFNEILRTENIPPDWMKSTIILLHKKGDKGDINNYRPISLMSNIYKVFSKIILSRIANVLDENQPKEQAGFRSNCSTIEHIHVLRQVLQKYREYKKTYYIGFVDFHKAFDSLEHKYIWKALKCQGVQMKYIRILNIIYSGSTAQVKLETTGEPFPVQRGVRQGDPVSPKLFTAVLEMIFRNLEWEDIGLNINGQKLNHLRFADDLILFSEDSRRLERMLQQLAEESATAGLSMNISKTKIMTNAQQSDLDAIMVNEKEIEYVNEYIYLGQLISPLDNMPKEIDRRITMTWKRFWSLSEIMKNEEMSIKIKRTVYNTCILPCLTYGCQTWALTDQLSNKIKVCQNSIERSVIGLRRRDRVKLETIKTETKFKNAHIVSRRLKWRWAGHMLRDTKEKWTKIITEWCPMGDKRNKGRPCKRWEDDFRQMAGAKWTRIARDRTAWKSLEEAFVERQAATHKEITDIL</sequence>
<dbReference type="CDD" id="cd01650">
    <property type="entry name" value="RT_nLTR_like"/>
    <property type="match status" value="1"/>
</dbReference>
<feature type="domain" description="Reverse transcriptase" evidence="2">
    <location>
        <begin position="454"/>
        <end position="722"/>
    </location>
</feature>
<dbReference type="PANTHER" id="PTHR47027">
    <property type="entry name" value="REVERSE TRANSCRIPTASE DOMAIN-CONTAINING PROTEIN"/>
    <property type="match status" value="1"/>
</dbReference>